<proteinExistence type="predicted"/>
<keyword evidence="2" id="KW-1185">Reference proteome</keyword>
<name>A0A8S1SLG6_9CILI</name>
<organism evidence="1 2">
    <name type="scientific">Paramecium pentaurelia</name>
    <dbReference type="NCBI Taxonomy" id="43138"/>
    <lineage>
        <taxon>Eukaryota</taxon>
        <taxon>Sar</taxon>
        <taxon>Alveolata</taxon>
        <taxon>Ciliophora</taxon>
        <taxon>Intramacronucleata</taxon>
        <taxon>Oligohymenophorea</taxon>
        <taxon>Peniculida</taxon>
        <taxon>Parameciidae</taxon>
        <taxon>Paramecium</taxon>
    </lineage>
</organism>
<dbReference type="AlphaFoldDB" id="A0A8S1SLG6"/>
<evidence type="ECO:0000313" key="2">
    <source>
        <dbReference type="Proteomes" id="UP000689195"/>
    </source>
</evidence>
<dbReference type="EMBL" id="CAJJDO010000009">
    <property type="protein sequence ID" value="CAD8140758.1"/>
    <property type="molecule type" value="Genomic_DNA"/>
</dbReference>
<accession>A0A8S1SLG6</accession>
<reference evidence="1" key="1">
    <citation type="submission" date="2021-01" db="EMBL/GenBank/DDBJ databases">
        <authorList>
            <consortium name="Genoscope - CEA"/>
            <person name="William W."/>
        </authorList>
    </citation>
    <scope>NUCLEOTIDE SEQUENCE</scope>
</reference>
<protein>
    <submittedName>
        <fullName evidence="1">Uncharacterized protein</fullName>
    </submittedName>
</protein>
<evidence type="ECO:0000313" key="1">
    <source>
        <dbReference type="EMBL" id="CAD8140758.1"/>
    </source>
</evidence>
<dbReference type="OrthoDB" id="293541at2759"/>
<gene>
    <name evidence="1" type="ORF">PPENT_87.1.T0090266</name>
</gene>
<sequence>MNHSDGAQSPPYFGMYPLPYWPTSSQLLLMMNFQNPLMSPIHNLGSPILTSHLSFTQPTMNYDVKQEQNNIQNQFILDSQNKETTQTKQPQQYTNQIQIIAQKLDDMNYNEITIENLEQLIHLLFAESPKLKKIQQQLKEKKCIKVVKILETLAKKIRTQSKSREELIKFCLRKAFREIFHKIQAKSTKTKLNLKAASKIFQQTYQAEKMKSISLPFRKNSKNKTMNNHFLHELFQSKQFQDQYKTFLEKLDTIIENDRNKKIKAIAEKSWEFIQSNRKTYTFKRLPWSMKNIEKLKETANEMLNYCDDQKFI</sequence>
<comment type="caution">
    <text evidence="1">The sequence shown here is derived from an EMBL/GenBank/DDBJ whole genome shotgun (WGS) entry which is preliminary data.</text>
</comment>
<dbReference type="Proteomes" id="UP000689195">
    <property type="component" value="Unassembled WGS sequence"/>
</dbReference>